<comment type="caution">
    <text evidence="2">The sequence shown here is derived from an EMBL/GenBank/DDBJ whole genome shotgun (WGS) entry which is preliminary data.</text>
</comment>
<feature type="region of interest" description="Disordered" evidence="1">
    <location>
        <begin position="104"/>
        <end position="134"/>
    </location>
</feature>
<organism evidence="2 3">
    <name type="scientific">Symbiodinium natans</name>
    <dbReference type="NCBI Taxonomy" id="878477"/>
    <lineage>
        <taxon>Eukaryota</taxon>
        <taxon>Sar</taxon>
        <taxon>Alveolata</taxon>
        <taxon>Dinophyceae</taxon>
        <taxon>Suessiales</taxon>
        <taxon>Symbiodiniaceae</taxon>
        <taxon>Symbiodinium</taxon>
    </lineage>
</organism>
<evidence type="ECO:0000313" key="3">
    <source>
        <dbReference type="Proteomes" id="UP000604046"/>
    </source>
</evidence>
<gene>
    <name evidence="2" type="ORF">SNAT2548_LOCUS33105</name>
</gene>
<evidence type="ECO:0000313" key="2">
    <source>
        <dbReference type="EMBL" id="CAE7580287.1"/>
    </source>
</evidence>
<dbReference type="Proteomes" id="UP000604046">
    <property type="component" value="Unassembled WGS sequence"/>
</dbReference>
<keyword evidence="3" id="KW-1185">Reference proteome</keyword>
<sequence length="134" mass="14742">MSAQPLALIHSDFTMLWELPVRSGSGHPPNPKTVSPDLPRALVTSLKSQRRRRGVLRRLRQEVLVDGAPEPDAGAFRRELQNLGALETRALRNSVLEMEELEEEALDADDVVEVTSEPTTPPPSPIMVPGEGMD</sequence>
<name>A0A812UNT2_9DINO</name>
<proteinExistence type="predicted"/>
<accession>A0A812UNT2</accession>
<dbReference type="EMBL" id="CAJNDS010002741">
    <property type="protein sequence ID" value="CAE7580287.1"/>
    <property type="molecule type" value="Genomic_DNA"/>
</dbReference>
<reference evidence="2" key="1">
    <citation type="submission" date="2021-02" db="EMBL/GenBank/DDBJ databases">
        <authorList>
            <person name="Dougan E. K."/>
            <person name="Rhodes N."/>
            <person name="Thang M."/>
            <person name="Chan C."/>
        </authorList>
    </citation>
    <scope>NUCLEOTIDE SEQUENCE</scope>
</reference>
<dbReference type="AlphaFoldDB" id="A0A812UNT2"/>
<evidence type="ECO:0000256" key="1">
    <source>
        <dbReference type="SAM" id="MobiDB-lite"/>
    </source>
</evidence>
<protein>
    <submittedName>
        <fullName evidence="2">Uncharacterized protein</fullName>
    </submittedName>
</protein>